<name>A0ABV0XKU4_9TELE</name>
<protein>
    <submittedName>
        <fullName evidence="2">Uncharacterized protein</fullName>
    </submittedName>
</protein>
<accession>A0ABV0XKU4</accession>
<gene>
    <name evidence="2" type="ORF">AMECASPLE_036488</name>
</gene>
<dbReference type="Proteomes" id="UP001469553">
    <property type="component" value="Unassembled WGS sequence"/>
</dbReference>
<feature type="signal peptide" evidence="1">
    <location>
        <begin position="1"/>
        <end position="22"/>
    </location>
</feature>
<reference evidence="2 3" key="1">
    <citation type="submission" date="2021-06" db="EMBL/GenBank/DDBJ databases">
        <authorList>
            <person name="Palmer J.M."/>
        </authorList>
    </citation>
    <scope>NUCLEOTIDE SEQUENCE [LARGE SCALE GENOMIC DNA]</scope>
    <source>
        <strain evidence="2 3">AS_MEX2019</strain>
        <tissue evidence="2">Muscle</tissue>
    </source>
</reference>
<comment type="caution">
    <text evidence="2">The sequence shown here is derived from an EMBL/GenBank/DDBJ whole genome shotgun (WGS) entry which is preliminary data.</text>
</comment>
<sequence length="110" mass="11998">MKHVPALLPLLCSTLIFGPSIGSGLMSGPGSGPAHERGRIELRRVQSLAAQPRYGECWARALEHLDTRCKDMTSESQSRLALRFTHCHLSRKPTQGGHDDVLVTSSGDSY</sequence>
<feature type="chain" id="PRO_5047457794" evidence="1">
    <location>
        <begin position="23"/>
        <end position="110"/>
    </location>
</feature>
<dbReference type="EMBL" id="JAHRIP010005803">
    <property type="protein sequence ID" value="MEQ2282047.1"/>
    <property type="molecule type" value="Genomic_DNA"/>
</dbReference>
<proteinExistence type="predicted"/>
<dbReference type="PANTHER" id="PTHR33538">
    <property type="entry name" value="PROTEIN GAMETE EXPRESSED 1"/>
    <property type="match status" value="1"/>
</dbReference>
<evidence type="ECO:0000313" key="2">
    <source>
        <dbReference type="EMBL" id="MEQ2282047.1"/>
    </source>
</evidence>
<dbReference type="PANTHER" id="PTHR33538:SF2">
    <property type="entry name" value="PROTEIN GAMETE EXPRESSED 1"/>
    <property type="match status" value="1"/>
</dbReference>
<dbReference type="InterPro" id="IPR040346">
    <property type="entry name" value="GEX1/Brambleberry"/>
</dbReference>
<keyword evidence="3" id="KW-1185">Reference proteome</keyword>
<evidence type="ECO:0000256" key="1">
    <source>
        <dbReference type="SAM" id="SignalP"/>
    </source>
</evidence>
<organism evidence="2 3">
    <name type="scientific">Ameca splendens</name>
    <dbReference type="NCBI Taxonomy" id="208324"/>
    <lineage>
        <taxon>Eukaryota</taxon>
        <taxon>Metazoa</taxon>
        <taxon>Chordata</taxon>
        <taxon>Craniata</taxon>
        <taxon>Vertebrata</taxon>
        <taxon>Euteleostomi</taxon>
        <taxon>Actinopterygii</taxon>
        <taxon>Neopterygii</taxon>
        <taxon>Teleostei</taxon>
        <taxon>Neoteleostei</taxon>
        <taxon>Acanthomorphata</taxon>
        <taxon>Ovalentaria</taxon>
        <taxon>Atherinomorphae</taxon>
        <taxon>Cyprinodontiformes</taxon>
        <taxon>Goodeidae</taxon>
        <taxon>Ameca</taxon>
    </lineage>
</organism>
<evidence type="ECO:0000313" key="3">
    <source>
        <dbReference type="Proteomes" id="UP001469553"/>
    </source>
</evidence>
<keyword evidence="1" id="KW-0732">Signal</keyword>